<evidence type="ECO:0000313" key="1">
    <source>
        <dbReference type="EMBL" id="CAP72177.1"/>
    </source>
</evidence>
<name>E2QDE9_ECOLX</name>
<reference evidence="1" key="2">
    <citation type="journal article" date="2010" name="PLoS ONE">
        <title>Complete genome sequence of Crohn's disease-associated adherent-invasive E. coli strain LF82.</title>
        <authorList>
            <person name="Miquel S."/>
            <person name="Peyretaillade E."/>
            <person name="Claret L."/>
            <person name="de Vallee A."/>
            <person name="Dossat C."/>
            <person name="Vacherie B."/>
            <person name="Zineb E.L. .H."/>
            <person name="Segurens B."/>
            <person name="Barbe V."/>
            <person name="Sauvanet P."/>
            <person name="Neut C."/>
            <person name="Colombel J.F."/>
            <person name="Medigue C."/>
            <person name="Mojica F.J."/>
            <person name="Peyret P."/>
            <person name="Bonnet R."/>
            <person name="Darfeuille-Michaud A."/>
        </authorList>
    </citation>
    <scope>NUCLEOTIDE SEQUENCE [LARGE SCALE GENOMIC DNA]</scope>
    <source>
        <strain evidence="1">LF82</strain>
        <plasmid evidence="1">LF82 plasmid</plasmid>
    </source>
</reference>
<reference evidence="1" key="1">
    <citation type="submission" date="2008-01" db="EMBL/GenBank/DDBJ databases">
        <authorList>
            <person name="Genoscope"/>
        </authorList>
    </citation>
    <scope>NUCLEOTIDE SEQUENCE</scope>
    <source>
        <strain evidence="1">LF82</strain>
        <plasmid evidence="1">LF82 plasmid</plasmid>
    </source>
</reference>
<protein>
    <recommendedName>
        <fullName evidence="2">DUF2971 domain-containing protein</fullName>
    </recommendedName>
</protein>
<dbReference type="Pfam" id="PF11185">
    <property type="entry name" value="DUF2971"/>
    <property type="match status" value="1"/>
</dbReference>
<organism evidence="1">
    <name type="scientific">Escherichia coli LF82</name>
    <dbReference type="NCBI Taxonomy" id="591946"/>
    <lineage>
        <taxon>Bacteria</taxon>
        <taxon>Pseudomonadati</taxon>
        <taxon>Pseudomonadota</taxon>
        <taxon>Gammaproteobacteria</taxon>
        <taxon>Enterobacterales</taxon>
        <taxon>Enterobacteriaceae</taxon>
        <taxon>Escherichia</taxon>
    </lineage>
</organism>
<dbReference type="AlphaFoldDB" id="E2QDE9"/>
<geneLocation type="plasmid" evidence="1">
    <name>LF82 plasmid</name>
</geneLocation>
<sequence length="267" mass="31329">MIREGVIRRLLLKGIFMLYKYVGSSVPEDTIKYLKYYLEDGKIRATRPNDFNDPAEFKVNFDYDADIDAIKKRFFELWPNHHNDEFERWLLSQTEHSRSFDNYMIRTTFLQCRGVICLTKRPDNYLMWSHYAHSHSGFCIGFDDGFINAFDDGFFVRGEVKYSSDVPVVNFFTDSDKEIAAALCLNKSDVWEYEEEVRIVTENCGVKLFDKSLIKEITIGCKASSQLQNYVHQLFDSGIEIYKMKCPPGSYKLEKIRLEKDTDFLGY</sequence>
<proteinExistence type="predicted"/>
<accession>E2QDE9</accession>
<keyword evidence="1" id="KW-0614">Plasmid</keyword>
<dbReference type="EMBL" id="CU638872">
    <property type="protein sequence ID" value="CAP72177.1"/>
    <property type="molecule type" value="Genomic_DNA"/>
</dbReference>
<evidence type="ECO:0008006" key="2">
    <source>
        <dbReference type="Google" id="ProtNLM"/>
    </source>
</evidence>
<dbReference type="InterPro" id="IPR021352">
    <property type="entry name" value="DUF2971"/>
</dbReference>